<dbReference type="GeneID" id="24125331"/>
<dbReference type="Proteomes" id="UP000030745">
    <property type="component" value="Unassembled WGS sequence"/>
</dbReference>
<evidence type="ECO:0000313" key="2">
    <source>
        <dbReference type="Proteomes" id="UP000030745"/>
    </source>
</evidence>
<organism evidence="1 2">
    <name type="scientific">Saprolegnia parasitica (strain CBS 223.65)</name>
    <dbReference type="NCBI Taxonomy" id="695850"/>
    <lineage>
        <taxon>Eukaryota</taxon>
        <taxon>Sar</taxon>
        <taxon>Stramenopiles</taxon>
        <taxon>Oomycota</taxon>
        <taxon>Saprolegniomycetes</taxon>
        <taxon>Saprolegniales</taxon>
        <taxon>Saprolegniaceae</taxon>
        <taxon>Saprolegnia</taxon>
    </lineage>
</organism>
<dbReference type="PANTHER" id="PTHR46586">
    <property type="entry name" value="ANKYRIN REPEAT-CONTAINING PROTEIN"/>
    <property type="match status" value="1"/>
</dbReference>
<dbReference type="OrthoDB" id="67499at2759"/>
<name>A0A067CP97_SAPPC</name>
<dbReference type="RefSeq" id="XP_012196769.1">
    <property type="nucleotide sequence ID" value="XM_012341379.1"/>
</dbReference>
<evidence type="ECO:0000313" key="1">
    <source>
        <dbReference type="EMBL" id="KDO32313.1"/>
    </source>
</evidence>
<dbReference type="SMART" id="SM00248">
    <property type="entry name" value="ANK"/>
    <property type="match status" value="5"/>
</dbReference>
<dbReference type="Pfam" id="PF12796">
    <property type="entry name" value="Ank_2"/>
    <property type="match status" value="1"/>
</dbReference>
<proteinExistence type="predicted"/>
<dbReference type="OMA" id="FLIEHEC"/>
<reference evidence="1 2" key="1">
    <citation type="journal article" date="2013" name="PLoS Genet.">
        <title>Distinctive expansion of potential virulence genes in the genome of the oomycete fish pathogen Saprolegnia parasitica.</title>
        <authorList>
            <person name="Jiang R.H."/>
            <person name="de Bruijn I."/>
            <person name="Haas B.J."/>
            <person name="Belmonte R."/>
            <person name="Lobach L."/>
            <person name="Christie J."/>
            <person name="van den Ackerveken G."/>
            <person name="Bottin A."/>
            <person name="Bulone V."/>
            <person name="Diaz-Moreno S.M."/>
            <person name="Dumas B."/>
            <person name="Fan L."/>
            <person name="Gaulin E."/>
            <person name="Govers F."/>
            <person name="Grenville-Briggs L.J."/>
            <person name="Horner N.R."/>
            <person name="Levin J.Z."/>
            <person name="Mammella M."/>
            <person name="Meijer H.J."/>
            <person name="Morris P."/>
            <person name="Nusbaum C."/>
            <person name="Oome S."/>
            <person name="Phillips A.J."/>
            <person name="van Rooyen D."/>
            <person name="Rzeszutek E."/>
            <person name="Saraiva M."/>
            <person name="Secombes C.J."/>
            <person name="Seidl M.F."/>
            <person name="Snel B."/>
            <person name="Stassen J.H."/>
            <person name="Sykes S."/>
            <person name="Tripathy S."/>
            <person name="van den Berg H."/>
            <person name="Vega-Arreguin J.C."/>
            <person name="Wawra S."/>
            <person name="Young S.K."/>
            <person name="Zeng Q."/>
            <person name="Dieguez-Uribeondo J."/>
            <person name="Russ C."/>
            <person name="Tyler B.M."/>
            <person name="van West P."/>
        </authorList>
    </citation>
    <scope>NUCLEOTIDE SEQUENCE [LARGE SCALE GENOMIC DNA]</scope>
    <source>
        <strain evidence="1 2">CBS 223.65</strain>
    </source>
</reference>
<dbReference type="VEuPathDB" id="FungiDB:SPRG_02792"/>
<dbReference type="PANTHER" id="PTHR46586:SF3">
    <property type="entry name" value="ANKYRIN REPEAT-CONTAINING PROTEIN"/>
    <property type="match status" value="1"/>
</dbReference>
<dbReference type="KEGG" id="spar:SPRG_02792"/>
<sequence>MASFIDVVLHQAEIAAMVFEFQLGVYEDVLSRFMDFRFLVDFTPCGAWYNGYYALDPALRTSLRGFSDAAAREKLRATDLYLNELNYRDERFPLHLAIAEGDIVAAKRMLACRPDLAYQDAIAVAVEFDQLEMAALLLELRATITNLLVPFDATFLGEPPRSLDSWLPLQVLEKDNAAILPRCRKGRGADSHFLYERMPDAIYAGFMNDAAKMGLLAIVQDLHSRGEACTTDAMDQAAANGHLEVVRFLQEHRTEGCSTDAMTLAVANGHVDVVRFFIERRGLSVPCDALDVAAVNGHLELVTYLHGLGMTAPLAIDFAAANGHLDVVRFLLDHHSENGTTRDTLVHKLLQCGGNDIVLDLVAQGYPLPTGDVALTECLKKPHALAVLQLLLDHNVLFTPKMMAAICTEANDDVFQLVETKVPASPWTCEMVQSALRNKHIHRAINAVAQQPELRDFSLAELIGRSSIDVHPRDFIPTTGVDAPRTLVCNWWYTSDLKVFEMLLPYCMQDDDPIDNLAFLVHLYVKRSTSLTQSWLLLLKGEMVRQATAANCLLSNTEAGVDVEVLAAALLARGAVTTRLVPRGRMLERTLDKSAVADWGLTVLFVHFWSTDVIKHALQLVQWIDQVQDDEMKSHLQRLLKDKLARLECPHILTAAEKQADDAQFDMLWPTSADY</sequence>
<protein>
    <submittedName>
        <fullName evidence="1">Uncharacterized protein</fullName>
    </submittedName>
</protein>
<keyword evidence="2" id="KW-1185">Reference proteome</keyword>
<dbReference type="Gene3D" id="1.25.40.20">
    <property type="entry name" value="Ankyrin repeat-containing domain"/>
    <property type="match status" value="2"/>
</dbReference>
<dbReference type="InterPro" id="IPR002110">
    <property type="entry name" value="Ankyrin_rpt"/>
</dbReference>
<gene>
    <name evidence="1" type="ORF">SPRG_02792</name>
</gene>
<dbReference type="AlphaFoldDB" id="A0A067CP97"/>
<dbReference type="EMBL" id="KK583195">
    <property type="protein sequence ID" value="KDO32313.1"/>
    <property type="molecule type" value="Genomic_DNA"/>
</dbReference>
<dbReference type="InterPro" id="IPR052050">
    <property type="entry name" value="SecEffector_AnkRepeat"/>
</dbReference>
<dbReference type="InterPro" id="IPR036770">
    <property type="entry name" value="Ankyrin_rpt-contain_sf"/>
</dbReference>
<accession>A0A067CP97</accession>
<dbReference type="SUPFAM" id="SSF48403">
    <property type="entry name" value="Ankyrin repeat"/>
    <property type="match status" value="1"/>
</dbReference>